<sequence>MTNKTQQTRRAFLKNLGLGTAAATAAAAVTSTQAVAATPAHSDEKPSGYRESDHVRSYYASLRGQ</sequence>
<accession>A0A1G8JI72</accession>
<evidence type="ECO:0000256" key="3">
    <source>
        <dbReference type="SAM" id="SignalP"/>
    </source>
</evidence>
<gene>
    <name evidence="4" type="ORF">SAMN04488540_10160</name>
</gene>
<dbReference type="NCBIfam" id="TIGR02811">
    <property type="entry name" value="formate_TAT"/>
    <property type="match status" value="1"/>
</dbReference>
<organism evidence="4 5">
    <name type="scientific">Ferrimonas sediminum</name>
    <dbReference type="NCBI Taxonomy" id="718193"/>
    <lineage>
        <taxon>Bacteria</taxon>
        <taxon>Pseudomonadati</taxon>
        <taxon>Pseudomonadota</taxon>
        <taxon>Gammaproteobacteria</taxon>
        <taxon>Alteromonadales</taxon>
        <taxon>Ferrimonadaceae</taxon>
        <taxon>Ferrimonas</taxon>
    </lineage>
</organism>
<name>A0A1G8JI72_9GAMM</name>
<protein>
    <submittedName>
        <fullName evidence="4">Formate dehydrogenase region TAT target</fullName>
    </submittedName>
</protein>
<feature type="region of interest" description="Disordered" evidence="2">
    <location>
        <begin position="35"/>
        <end position="65"/>
    </location>
</feature>
<dbReference type="RefSeq" id="WP_028111222.1">
    <property type="nucleotide sequence ID" value="NZ_FNEM01000001.1"/>
</dbReference>
<feature type="compositionally biased region" description="Basic and acidic residues" evidence="2">
    <location>
        <begin position="41"/>
        <end position="56"/>
    </location>
</feature>
<dbReference type="EMBL" id="FNEM01000001">
    <property type="protein sequence ID" value="SDI30812.1"/>
    <property type="molecule type" value="Genomic_DNA"/>
</dbReference>
<evidence type="ECO:0000256" key="1">
    <source>
        <dbReference type="ARBA" id="ARBA00022729"/>
    </source>
</evidence>
<dbReference type="PROSITE" id="PS51318">
    <property type="entry name" value="TAT"/>
    <property type="match status" value="1"/>
</dbReference>
<feature type="chain" id="PRO_5011540640" evidence="3">
    <location>
        <begin position="37"/>
        <end position="65"/>
    </location>
</feature>
<keyword evidence="5" id="KW-1185">Reference proteome</keyword>
<dbReference type="InterPro" id="IPR014177">
    <property type="entry name" value="Formate_DH_TAT-contain"/>
</dbReference>
<proteinExistence type="predicted"/>
<dbReference type="PIRSF" id="PIRSF036704">
    <property type="entry name" value="UCP036704"/>
    <property type="match status" value="1"/>
</dbReference>
<feature type="signal peptide" evidence="3">
    <location>
        <begin position="1"/>
        <end position="36"/>
    </location>
</feature>
<dbReference type="InterPro" id="IPR006311">
    <property type="entry name" value="TAT_signal"/>
</dbReference>
<evidence type="ECO:0000313" key="5">
    <source>
        <dbReference type="Proteomes" id="UP000199527"/>
    </source>
</evidence>
<evidence type="ECO:0000256" key="2">
    <source>
        <dbReference type="SAM" id="MobiDB-lite"/>
    </source>
</evidence>
<reference evidence="5" key="1">
    <citation type="submission" date="2016-10" db="EMBL/GenBank/DDBJ databases">
        <authorList>
            <person name="Varghese N."/>
            <person name="Submissions S."/>
        </authorList>
    </citation>
    <scope>NUCLEOTIDE SEQUENCE [LARGE SCALE GENOMIC DNA]</scope>
    <source>
        <strain evidence="5">DSM 23317</strain>
    </source>
</reference>
<dbReference type="NCBIfam" id="TIGR01409">
    <property type="entry name" value="TAT_signal_seq"/>
    <property type="match status" value="1"/>
</dbReference>
<keyword evidence="1 3" id="KW-0732">Signal</keyword>
<evidence type="ECO:0000313" key="4">
    <source>
        <dbReference type="EMBL" id="SDI30812.1"/>
    </source>
</evidence>
<dbReference type="InterPro" id="IPR019546">
    <property type="entry name" value="TAT_signal_bac_arc"/>
</dbReference>
<dbReference type="Proteomes" id="UP000199527">
    <property type="component" value="Unassembled WGS sequence"/>
</dbReference>
<dbReference type="AlphaFoldDB" id="A0A1G8JI72"/>